<protein>
    <submittedName>
        <fullName evidence="1">Uncharacterized protein</fullName>
    </submittedName>
</protein>
<reference evidence="1" key="1">
    <citation type="submission" date="2022-10" db="EMBL/GenBank/DDBJ databases">
        <title>The WGS of Solirubrobacter sp. CPCC 204708.</title>
        <authorList>
            <person name="Jiang Z."/>
        </authorList>
    </citation>
    <scope>NUCLEOTIDE SEQUENCE</scope>
    <source>
        <strain evidence="1">CPCC 204708</strain>
    </source>
</reference>
<dbReference type="Proteomes" id="UP001147700">
    <property type="component" value="Unassembled WGS sequence"/>
</dbReference>
<sequence>MDRWFDGLHADAQKSIRPRFTSERCDDHLGAFHELYQHELALRGGYDEVDCDIGREDPGHMRPDLLLRRADARCFVEVTVALGDDVVDPTARPRLQQLYDAIERITVRDFLLHVNVRAVGPDTPGKRLIRRIDGWLRTMDPDEEIARVAADGEAAARRIEVDGWTVDLVATGWQPDLRGRPDLGVIGSIVEGPDNYRHVIEGERRIEFDGPRTLNDDVLLAAALHRKLKHRYELDDLPYVIAVLCAGDFVTDTDIMDALVGPGGVWGHGAPDRSRRLSGIITATNLSPTAVADVEPTLWTNPNADHPVPEDFFPWRRISVSADGDQTEQSATRAVADVLGVSARFPAE</sequence>
<name>A0ABT4RP67_9ACTN</name>
<evidence type="ECO:0000313" key="2">
    <source>
        <dbReference type="Proteomes" id="UP001147700"/>
    </source>
</evidence>
<accession>A0ABT4RP67</accession>
<gene>
    <name evidence="1" type="ORF">OJ962_21435</name>
</gene>
<evidence type="ECO:0000313" key="1">
    <source>
        <dbReference type="EMBL" id="MDA0140080.1"/>
    </source>
</evidence>
<keyword evidence="2" id="KW-1185">Reference proteome</keyword>
<comment type="caution">
    <text evidence="1">The sequence shown here is derived from an EMBL/GenBank/DDBJ whole genome shotgun (WGS) entry which is preliminary data.</text>
</comment>
<dbReference type="EMBL" id="JAPCID010000033">
    <property type="protein sequence ID" value="MDA0140080.1"/>
    <property type="molecule type" value="Genomic_DNA"/>
</dbReference>
<organism evidence="1 2">
    <name type="scientific">Solirubrobacter deserti</name>
    <dbReference type="NCBI Taxonomy" id="2282478"/>
    <lineage>
        <taxon>Bacteria</taxon>
        <taxon>Bacillati</taxon>
        <taxon>Actinomycetota</taxon>
        <taxon>Thermoleophilia</taxon>
        <taxon>Solirubrobacterales</taxon>
        <taxon>Solirubrobacteraceae</taxon>
        <taxon>Solirubrobacter</taxon>
    </lineage>
</organism>
<dbReference type="RefSeq" id="WP_270006582.1">
    <property type="nucleotide sequence ID" value="NZ_JAPCID010000033.1"/>
</dbReference>
<proteinExistence type="predicted"/>